<name>A0A9X1Z6R2_9GAMM</name>
<reference evidence="2" key="1">
    <citation type="submission" date="2022-01" db="EMBL/GenBank/DDBJ databases">
        <title>Whole genome-based taxonomy of the Shewanellaceae.</title>
        <authorList>
            <person name="Martin-Rodriguez A.J."/>
        </authorList>
    </citation>
    <scope>NUCLEOTIDE SEQUENCE</scope>
    <source>
        <strain evidence="2">DSM 23803</strain>
    </source>
</reference>
<feature type="transmembrane region" description="Helical" evidence="1">
    <location>
        <begin position="35"/>
        <end position="52"/>
    </location>
</feature>
<organism evidence="2 3">
    <name type="scientific">Shewanella algicola</name>
    <dbReference type="NCBI Taxonomy" id="640633"/>
    <lineage>
        <taxon>Bacteria</taxon>
        <taxon>Pseudomonadati</taxon>
        <taxon>Pseudomonadota</taxon>
        <taxon>Gammaproteobacteria</taxon>
        <taxon>Alteromonadales</taxon>
        <taxon>Shewanellaceae</taxon>
        <taxon>Shewanella</taxon>
    </lineage>
</organism>
<dbReference type="RefSeq" id="WP_188924479.1">
    <property type="nucleotide sequence ID" value="NZ_BMQI01000011.1"/>
</dbReference>
<evidence type="ECO:0000313" key="2">
    <source>
        <dbReference type="EMBL" id="MCL1104879.1"/>
    </source>
</evidence>
<feature type="transmembrane region" description="Helical" evidence="1">
    <location>
        <begin position="95"/>
        <end position="122"/>
    </location>
</feature>
<keyword evidence="1" id="KW-0472">Membrane</keyword>
<feature type="transmembrane region" description="Helical" evidence="1">
    <location>
        <begin position="142"/>
        <end position="164"/>
    </location>
</feature>
<protein>
    <submittedName>
        <fullName evidence="2">Core component of ECF transporter</fullName>
    </submittedName>
</protein>
<comment type="caution">
    <text evidence="2">The sequence shown here is derived from an EMBL/GenBank/DDBJ whole genome shotgun (WGS) entry which is preliminary data.</text>
</comment>
<proteinExistence type="predicted"/>
<evidence type="ECO:0000313" key="3">
    <source>
        <dbReference type="Proteomes" id="UP001139408"/>
    </source>
</evidence>
<dbReference type="AlphaFoldDB" id="A0A9X1Z6R2"/>
<dbReference type="Proteomes" id="UP001139408">
    <property type="component" value="Unassembled WGS sequence"/>
</dbReference>
<accession>A0A9X1Z6R2</accession>
<keyword evidence="3" id="KW-1185">Reference proteome</keyword>
<gene>
    <name evidence="2" type="ORF">L2749_06345</name>
</gene>
<evidence type="ECO:0000256" key="1">
    <source>
        <dbReference type="SAM" id="Phobius"/>
    </source>
</evidence>
<dbReference type="EMBL" id="JAKILJ010000011">
    <property type="protein sequence ID" value="MCL1104879.1"/>
    <property type="molecule type" value="Genomic_DNA"/>
</dbReference>
<keyword evidence="1" id="KW-1133">Transmembrane helix</keyword>
<feature type="transmembrane region" description="Helical" evidence="1">
    <location>
        <begin position="64"/>
        <end position="83"/>
    </location>
</feature>
<keyword evidence="1" id="KW-0812">Transmembrane</keyword>
<feature type="transmembrane region" description="Helical" evidence="1">
    <location>
        <begin position="6"/>
        <end position="23"/>
    </location>
</feature>
<sequence>MNSRFNLHHSLFIGFCATLLVVIKSMLRMKLGFSGHSMFLMSLFYLVCYGATNKVGSITLCGLLSGMLAMILGVGKGGLFILLKFTLPAIAMDIGLLFIGTLFSLKVRLILLALIGSVAWALKSGVQDFLVGMDINIVLLQFGINCLSGGAFAVLGALLVPLILKRLDAHDLLMKNGMRDK</sequence>